<keyword evidence="11" id="KW-1185">Reference proteome</keyword>
<evidence type="ECO:0000256" key="8">
    <source>
        <dbReference type="SAM" id="Phobius"/>
    </source>
</evidence>
<dbReference type="PANTHER" id="PTHR30176">
    <property type="entry name" value="FERREDOXIN-TYPE PROTEIN NAPH"/>
    <property type="match status" value="1"/>
</dbReference>
<dbReference type="SUPFAM" id="SSF54862">
    <property type="entry name" value="4Fe-4S ferredoxins"/>
    <property type="match status" value="1"/>
</dbReference>
<feature type="transmembrane region" description="Helical" evidence="8">
    <location>
        <begin position="208"/>
        <end position="229"/>
    </location>
</feature>
<dbReference type="Pfam" id="PF11614">
    <property type="entry name" value="FixG_C"/>
    <property type="match status" value="1"/>
</dbReference>
<evidence type="ECO:0000256" key="3">
    <source>
        <dbReference type="ARBA" id="ARBA00022723"/>
    </source>
</evidence>
<keyword evidence="2" id="KW-0004">4Fe-4S</keyword>
<dbReference type="Gene3D" id="2.60.40.10">
    <property type="entry name" value="Immunoglobulins"/>
    <property type="match status" value="1"/>
</dbReference>
<gene>
    <name evidence="10" type="primary">ccoG</name>
    <name evidence="10" type="ORF">KCG34_21175</name>
</gene>
<evidence type="ECO:0000313" key="11">
    <source>
        <dbReference type="Proteomes" id="UP000676409"/>
    </source>
</evidence>
<dbReference type="Pfam" id="PF12801">
    <property type="entry name" value="Fer4_5"/>
    <property type="match status" value="1"/>
</dbReference>
<accession>A0A975FYB4</accession>
<evidence type="ECO:0000256" key="6">
    <source>
        <dbReference type="ARBA" id="ARBA00023014"/>
    </source>
</evidence>
<dbReference type="InterPro" id="IPR013783">
    <property type="entry name" value="Ig-like_fold"/>
</dbReference>
<feature type="transmembrane region" description="Helical" evidence="8">
    <location>
        <begin position="357"/>
        <end position="376"/>
    </location>
</feature>
<reference evidence="10" key="1">
    <citation type="submission" date="2021-04" db="EMBL/GenBank/DDBJ databases">
        <title>The complete genome sequence of Caulobacter sp. S6.</title>
        <authorList>
            <person name="Tang Y."/>
            <person name="Ouyang W."/>
            <person name="Liu Q."/>
            <person name="Huang B."/>
            <person name="Guo Z."/>
            <person name="Lei P."/>
        </authorList>
    </citation>
    <scope>NUCLEOTIDE SEQUENCE</scope>
    <source>
        <strain evidence="10">S6</strain>
    </source>
</reference>
<dbReference type="RefSeq" id="WP_211937587.1">
    <property type="nucleotide sequence ID" value="NZ_CP073078.1"/>
</dbReference>
<dbReference type="PROSITE" id="PS00198">
    <property type="entry name" value="4FE4S_FER_1"/>
    <property type="match status" value="1"/>
</dbReference>
<dbReference type="NCBIfam" id="TIGR02745">
    <property type="entry name" value="ccoG_rdxA_fixG"/>
    <property type="match status" value="1"/>
</dbReference>
<evidence type="ECO:0000259" key="9">
    <source>
        <dbReference type="PROSITE" id="PS51379"/>
    </source>
</evidence>
<keyword evidence="8" id="KW-1133">Transmembrane helix</keyword>
<name>A0A975FYB4_9CAUL</name>
<dbReference type="AlphaFoldDB" id="A0A975FYB4"/>
<organism evidence="10 11">
    <name type="scientific">Phenylobacterium montanum</name>
    <dbReference type="NCBI Taxonomy" id="2823693"/>
    <lineage>
        <taxon>Bacteria</taxon>
        <taxon>Pseudomonadati</taxon>
        <taxon>Pseudomonadota</taxon>
        <taxon>Alphaproteobacteria</taxon>
        <taxon>Caulobacterales</taxon>
        <taxon>Caulobacteraceae</taxon>
        <taxon>Phenylobacterium</taxon>
    </lineage>
</organism>
<evidence type="ECO:0000256" key="2">
    <source>
        <dbReference type="ARBA" id="ARBA00022485"/>
    </source>
</evidence>
<dbReference type="EMBL" id="CP073078">
    <property type="protein sequence ID" value="QUD87535.1"/>
    <property type="molecule type" value="Genomic_DNA"/>
</dbReference>
<feature type="compositionally biased region" description="Low complexity" evidence="7">
    <location>
        <begin position="18"/>
        <end position="27"/>
    </location>
</feature>
<keyword evidence="8" id="KW-0472">Membrane</keyword>
<dbReference type="PANTHER" id="PTHR30176:SF3">
    <property type="entry name" value="FERREDOXIN-TYPE PROTEIN NAPH"/>
    <property type="match status" value="1"/>
</dbReference>
<evidence type="ECO:0000256" key="4">
    <source>
        <dbReference type="ARBA" id="ARBA00022982"/>
    </source>
</evidence>
<dbReference type="InterPro" id="IPR017896">
    <property type="entry name" value="4Fe4S_Fe-S-bd"/>
</dbReference>
<proteinExistence type="predicted"/>
<dbReference type="GO" id="GO:0005886">
    <property type="term" value="C:plasma membrane"/>
    <property type="evidence" value="ECO:0007669"/>
    <property type="project" value="TreeGrafter"/>
</dbReference>
<keyword evidence="3" id="KW-0479">Metal-binding</keyword>
<feature type="transmembrane region" description="Helical" evidence="8">
    <location>
        <begin position="106"/>
        <end position="126"/>
    </location>
</feature>
<feature type="region of interest" description="Disordered" evidence="7">
    <location>
        <begin position="9"/>
        <end position="34"/>
    </location>
</feature>
<evidence type="ECO:0000313" key="10">
    <source>
        <dbReference type="EMBL" id="QUD87535.1"/>
    </source>
</evidence>
<evidence type="ECO:0000256" key="7">
    <source>
        <dbReference type="SAM" id="MobiDB-lite"/>
    </source>
</evidence>
<dbReference type="PROSITE" id="PS51379">
    <property type="entry name" value="4FE4S_FER_2"/>
    <property type="match status" value="1"/>
</dbReference>
<dbReference type="GO" id="GO:0046872">
    <property type="term" value="F:metal ion binding"/>
    <property type="evidence" value="ECO:0007669"/>
    <property type="project" value="UniProtKB-KW"/>
</dbReference>
<keyword evidence="1" id="KW-0813">Transport</keyword>
<sequence>MTTVINTIGNEAHKRAPAKGSGPSPAGGQPGGLYKKREPIYPKLVHGKWRTIKWLVLIATLGVYYLLPWFRWDRGPSAPSQAVLVDFTHARFYFFFIQLWPQEVYYFTGLLVVAALAMFLVTALFGRLWCGYACPQTVWTDLFIVAERLFEGDRNARMKLDAAPWSFDKAWRKTGKHAVWLAISLATGGAWIFYFHDAPTLMKQLFVGQAPMTAYASAAILTFTTYSLAGTMREQVCTYMCPWPRIQGAMLDDHSLQVTYRVDRGEPRGAHKKGTGWEGRGDCVDCTQCVVVCPMGIDIRDGSQMECINCGLCIDACDDIMTKVGRPRGLIAFDTDAAVLAREEGRKPDYKFIRPRTLYYGVTLAVVSGIMLYGLLTRSPLALDVIRDRNPTFVRLSDGDIRNGYTLKLMNRSNAPATYRISFSGVDGARLKAVGAPMEGDSIDVALGPDGQRSLQVFVTAPAPQDERHSTPALFKINSPAGEAVKKTVFLSGDEGHGDEER</sequence>
<dbReference type="InterPro" id="IPR014116">
    <property type="entry name" value="Cyt_c_oxidase_cbb3_FixG"/>
</dbReference>
<dbReference type="Proteomes" id="UP000676409">
    <property type="component" value="Chromosome"/>
</dbReference>
<keyword evidence="5" id="KW-0408">Iron</keyword>
<keyword evidence="4" id="KW-0249">Electron transport</keyword>
<feature type="transmembrane region" description="Helical" evidence="8">
    <location>
        <begin position="51"/>
        <end position="70"/>
    </location>
</feature>
<dbReference type="InterPro" id="IPR017900">
    <property type="entry name" value="4Fe4S_Fe_S_CS"/>
</dbReference>
<dbReference type="InterPro" id="IPR032879">
    <property type="entry name" value="FixG_C"/>
</dbReference>
<protein>
    <submittedName>
        <fullName evidence="10">Cytochrome c oxidase accessory protein CcoG</fullName>
    </submittedName>
</protein>
<evidence type="ECO:0000256" key="1">
    <source>
        <dbReference type="ARBA" id="ARBA00022448"/>
    </source>
</evidence>
<dbReference type="GO" id="GO:0051539">
    <property type="term" value="F:4 iron, 4 sulfur cluster binding"/>
    <property type="evidence" value="ECO:0007669"/>
    <property type="project" value="UniProtKB-KW"/>
</dbReference>
<dbReference type="Pfam" id="PF13746">
    <property type="entry name" value="Fer4_18"/>
    <property type="match status" value="1"/>
</dbReference>
<dbReference type="InterPro" id="IPR051684">
    <property type="entry name" value="Electron_Trans/Redox"/>
</dbReference>
<keyword evidence="6" id="KW-0411">Iron-sulfur</keyword>
<feature type="transmembrane region" description="Helical" evidence="8">
    <location>
        <begin position="178"/>
        <end position="196"/>
    </location>
</feature>
<feature type="domain" description="4Fe-4S ferredoxin-type" evidence="9">
    <location>
        <begin position="273"/>
        <end position="302"/>
    </location>
</feature>
<keyword evidence="8" id="KW-0812">Transmembrane</keyword>
<dbReference type="KEGG" id="caul:KCG34_21175"/>
<evidence type="ECO:0000256" key="5">
    <source>
        <dbReference type="ARBA" id="ARBA00023004"/>
    </source>
</evidence>